<evidence type="ECO:0000313" key="4">
    <source>
        <dbReference type="Proteomes" id="UP000003494"/>
    </source>
</evidence>
<dbReference type="Pfam" id="PF01048">
    <property type="entry name" value="PNP_UDP_1"/>
    <property type="match status" value="1"/>
</dbReference>
<keyword evidence="1" id="KW-0175">Coiled coil</keyword>
<dbReference type="InterPro" id="IPR035994">
    <property type="entry name" value="Nucleoside_phosphorylase_sf"/>
</dbReference>
<dbReference type="GO" id="GO:0009116">
    <property type="term" value="P:nucleoside metabolic process"/>
    <property type="evidence" value="ECO:0007669"/>
    <property type="project" value="InterPro"/>
</dbReference>
<dbReference type="InterPro" id="IPR000845">
    <property type="entry name" value="Nucleoside_phosphorylase_d"/>
</dbReference>
<dbReference type="STRING" id="626523.GCWU000342_01889"/>
<dbReference type="Proteomes" id="UP000003494">
    <property type="component" value="Unassembled WGS sequence"/>
</dbReference>
<organism evidence="3 4">
    <name type="scientific">Shuttleworthella satelles DSM 14600</name>
    <dbReference type="NCBI Taxonomy" id="626523"/>
    <lineage>
        <taxon>Bacteria</taxon>
        <taxon>Bacillati</taxon>
        <taxon>Bacillota</taxon>
        <taxon>Clostridia</taxon>
        <taxon>Lachnospirales</taxon>
        <taxon>Lachnospiraceae</taxon>
        <taxon>Shuttleworthella</taxon>
    </lineage>
</organism>
<protein>
    <recommendedName>
        <fullName evidence="2">Nucleoside phosphorylase domain-containing protein</fullName>
    </recommendedName>
</protein>
<dbReference type="Gene3D" id="3.40.50.1580">
    <property type="entry name" value="Nucleoside phosphorylase domain"/>
    <property type="match status" value="1"/>
</dbReference>
<sequence>MRLPDVCGPVCGRDFGERPGRWCQAQGASGKADIIFARQRVGGEMRILLFAALWPEVRGLVRMMGMRARQSQLPYRQYQDERGEVLLTLTGPGPVAVAAAVGAVLAVHGPASLVLVGSAAGKMTGQYVGPYRVNRLIDADGRRSFYPDLIYPYAFPLPEAALYSRSRIWTPEEIRTVCGQKEGLSGESPAERGPNRGAGVSLFDMEGAAFFQAANSYLGPQQIHILKMVSDRGQAEGERMTAQLLETRMRSGLSQIETYLRALMKEAREEEETADRMAAVLPGQEELVRRAGDLCCSASMKEQLKQLLTYAGLAGKDWRGRLKQMEVKEKLPAADRRQGKLLLRELADWVMRDE</sequence>
<dbReference type="SUPFAM" id="SSF53167">
    <property type="entry name" value="Purine and uridine phosphorylases"/>
    <property type="match status" value="1"/>
</dbReference>
<evidence type="ECO:0000259" key="2">
    <source>
        <dbReference type="Pfam" id="PF01048"/>
    </source>
</evidence>
<dbReference type="HOGENOM" id="CLU_082375_0_0_9"/>
<reference evidence="3" key="1">
    <citation type="submission" date="2009-04" db="EMBL/GenBank/DDBJ databases">
        <authorList>
            <person name="Weinstock G."/>
            <person name="Sodergren E."/>
            <person name="Clifton S."/>
            <person name="Fulton L."/>
            <person name="Fulton B."/>
            <person name="Courtney L."/>
            <person name="Fronick C."/>
            <person name="Harrison M."/>
            <person name="Strong C."/>
            <person name="Farmer C."/>
            <person name="Delahaunty K."/>
            <person name="Markovic C."/>
            <person name="Hall O."/>
            <person name="Minx P."/>
            <person name="Tomlinson C."/>
            <person name="Mitreva M."/>
            <person name="Nelson J."/>
            <person name="Hou S."/>
            <person name="Wollam A."/>
            <person name="Pepin K.H."/>
            <person name="Johnson M."/>
            <person name="Bhonagiri V."/>
            <person name="Nash W.E."/>
            <person name="Warren W."/>
            <person name="Chinwalla A."/>
            <person name="Mardis E.R."/>
            <person name="Wilson R.K."/>
        </authorList>
    </citation>
    <scope>NUCLEOTIDE SEQUENCE [LARGE SCALE GENOMIC DNA]</scope>
    <source>
        <strain evidence="3">DSM 14600</strain>
    </source>
</reference>
<accession>C4GD45</accession>
<feature type="domain" description="Nucleoside phosphorylase" evidence="2">
    <location>
        <begin position="79"/>
        <end position="248"/>
    </location>
</feature>
<keyword evidence="4" id="KW-1185">Reference proteome</keyword>
<name>C4GD45_9FIRM</name>
<dbReference type="eggNOG" id="COG0775">
    <property type="taxonomic scope" value="Bacteria"/>
</dbReference>
<evidence type="ECO:0000256" key="1">
    <source>
        <dbReference type="SAM" id="Coils"/>
    </source>
</evidence>
<dbReference type="GO" id="GO:0003824">
    <property type="term" value="F:catalytic activity"/>
    <property type="evidence" value="ECO:0007669"/>
    <property type="project" value="InterPro"/>
</dbReference>
<feature type="coiled-coil region" evidence="1">
    <location>
        <begin position="253"/>
        <end position="280"/>
    </location>
</feature>
<dbReference type="EMBL" id="ACIP02000004">
    <property type="protein sequence ID" value="EEP27895.1"/>
    <property type="molecule type" value="Genomic_DNA"/>
</dbReference>
<proteinExistence type="predicted"/>
<gene>
    <name evidence="3" type="ORF">GCWU000342_01889</name>
</gene>
<dbReference type="AlphaFoldDB" id="C4GD45"/>
<comment type="caution">
    <text evidence="3">The sequence shown here is derived from an EMBL/GenBank/DDBJ whole genome shotgun (WGS) entry which is preliminary data.</text>
</comment>
<evidence type="ECO:0000313" key="3">
    <source>
        <dbReference type="EMBL" id="EEP27895.1"/>
    </source>
</evidence>